<evidence type="ECO:0000256" key="1">
    <source>
        <dbReference type="ARBA" id="ARBA00001933"/>
    </source>
</evidence>
<evidence type="ECO:0000256" key="5">
    <source>
        <dbReference type="ARBA" id="ARBA00022573"/>
    </source>
</evidence>
<dbReference type="InterPro" id="IPR015421">
    <property type="entry name" value="PyrdxlP-dep_Trfase_major"/>
</dbReference>
<evidence type="ECO:0000256" key="6">
    <source>
        <dbReference type="ARBA" id="ARBA00022898"/>
    </source>
</evidence>
<keyword evidence="5" id="KW-0169">Cobalamin biosynthesis</keyword>
<dbReference type="GO" id="GO:0048472">
    <property type="term" value="F:threonine-phosphate decarboxylase activity"/>
    <property type="evidence" value="ECO:0007669"/>
    <property type="project" value="UniProtKB-EC"/>
</dbReference>
<dbReference type="InterPro" id="IPR015422">
    <property type="entry name" value="PyrdxlP-dep_Trfase_small"/>
</dbReference>
<dbReference type="EC" id="4.1.1.81" evidence="4"/>
<reference evidence="11 12" key="1">
    <citation type="submission" date="2012-12" db="EMBL/GenBank/DDBJ databases">
        <title>Genome assembly of Marinobacter sp. AK21.</title>
        <authorList>
            <person name="Khatri I."/>
            <person name="Kumar R."/>
            <person name="Vaidya B."/>
            <person name="Subramanian S."/>
            <person name="Pinnaka A."/>
        </authorList>
    </citation>
    <scope>NUCLEOTIDE SEQUENCE [LARGE SCALE GENOMIC DNA]</scope>
    <source>
        <strain evidence="11 12">AK21</strain>
    </source>
</reference>
<keyword evidence="7" id="KW-0456">Lyase</keyword>
<feature type="domain" description="Aminotransferase class I/classII large" evidence="10">
    <location>
        <begin position="75"/>
        <end position="332"/>
    </location>
</feature>
<dbReference type="CDD" id="cd00609">
    <property type="entry name" value="AAT_like"/>
    <property type="match status" value="1"/>
</dbReference>
<name>A0A072MZ96_9GAMM</name>
<dbReference type="Gene3D" id="3.90.1150.10">
    <property type="entry name" value="Aspartate Aminotransferase, domain 1"/>
    <property type="match status" value="1"/>
</dbReference>
<dbReference type="GO" id="GO:0030170">
    <property type="term" value="F:pyridoxal phosphate binding"/>
    <property type="evidence" value="ECO:0007669"/>
    <property type="project" value="InterPro"/>
</dbReference>
<dbReference type="InterPro" id="IPR004838">
    <property type="entry name" value="NHTrfase_class1_PyrdxlP-BS"/>
</dbReference>
<dbReference type="GO" id="GO:0009236">
    <property type="term" value="P:cobalamin biosynthetic process"/>
    <property type="evidence" value="ECO:0007669"/>
    <property type="project" value="UniProtKB-UniPathway"/>
</dbReference>
<dbReference type="InterPro" id="IPR005860">
    <property type="entry name" value="CobD"/>
</dbReference>
<comment type="function">
    <text evidence="2">Decarboxylates L-threonine-O-3-phosphate to yield (R)-1-amino-2-propanol O-2-phosphate, the precursor for the linkage between the nucleotide loop and the corrin ring in cobalamin.</text>
</comment>
<accession>A0A072MZ96</accession>
<keyword evidence="12" id="KW-1185">Reference proteome</keyword>
<comment type="caution">
    <text evidence="11">The sequence shown here is derived from an EMBL/GenBank/DDBJ whole genome shotgun (WGS) entry which is preliminary data.</text>
</comment>
<keyword evidence="6" id="KW-0663">Pyridoxal phosphate</keyword>
<evidence type="ECO:0000256" key="8">
    <source>
        <dbReference type="ARBA" id="ARBA00029996"/>
    </source>
</evidence>
<evidence type="ECO:0000313" key="12">
    <source>
        <dbReference type="Proteomes" id="UP000035057"/>
    </source>
</evidence>
<evidence type="ECO:0000256" key="4">
    <source>
        <dbReference type="ARBA" id="ARBA00012285"/>
    </source>
</evidence>
<dbReference type="PATRIC" id="fig|1137280.3.peg.3025"/>
<proteinExistence type="predicted"/>
<dbReference type="Gene3D" id="3.40.640.10">
    <property type="entry name" value="Type I PLP-dependent aspartate aminotransferase-like (Major domain)"/>
    <property type="match status" value="1"/>
</dbReference>
<protein>
    <recommendedName>
        <fullName evidence="4">threonine-phosphate decarboxylase</fullName>
        <ecNumber evidence="4">4.1.1.81</ecNumber>
    </recommendedName>
    <alternativeName>
        <fullName evidence="8">L-threonine-O-3-phosphate decarboxylase</fullName>
    </alternativeName>
</protein>
<dbReference type="EMBL" id="ANIE01000009">
    <property type="protein sequence ID" value="KEF30033.1"/>
    <property type="molecule type" value="Genomic_DNA"/>
</dbReference>
<evidence type="ECO:0000313" key="11">
    <source>
        <dbReference type="EMBL" id="KEF30033.1"/>
    </source>
</evidence>
<evidence type="ECO:0000256" key="2">
    <source>
        <dbReference type="ARBA" id="ARBA00003444"/>
    </source>
</evidence>
<organism evidence="11 12">
    <name type="scientific">Marinobacter nitratireducens</name>
    <dbReference type="NCBI Taxonomy" id="1137280"/>
    <lineage>
        <taxon>Bacteria</taxon>
        <taxon>Pseudomonadati</taxon>
        <taxon>Pseudomonadota</taxon>
        <taxon>Gammaproteobacteria</taxon>
        <taxon>Pseudomonadales</taxon>
        <taxon>Marinobacteraceae</taxon>
        <taxon>Marinobacter</taxon>
    </lineage>
</organism>
<dbReference type="AlphaFoldDB" id="A0A072MZ96"/>
<dbReference type="Pfam" id="PF00155">
    <property type="entry name" value="Aminotran_1_2"/>
    <property type="match status" value="1"/>
</dbReference>
<evidence type="ECO:0000256" key="9">
    <source>
        <dbReference type="ARBA" id="ARBA00048531"/>
    </source>
</evidence>
<evidence type="ECO:0000256" key="7">
    <source>
        <dbReference type="ARBA" id="ARBA00023239"/>
    </source>
</evidence>
<dbReference type="PANTHER" id="PTHR42885">
    <property type="entry name" value="HISTIDINOL-PHOSPHATE AMINOTRANSFERASE-RELATED"/>
    <property type="match status" value="1"/>
</dbReference>
<sequence>MSLTAPEHGGRLADAARQWGIPRAQWLDLSTGINPRSWPIPDIPAEVWQRLPEETDQLPEAIRRWCEAPASAHCLPVAGSQAAIQALPTLFAPCRVGIPVPGYREHGYWWQNAGHTLVPVNLARVADGDDWLSDLDGLVWINPNNPTGQTVPVDRLLSWHKRLRDSGGFLVVDEAFVSREPGQSVAPFAGIPGLTVLRSLGKFFGLAGIRAGAAISDADTAAALANRLGPWAISGPARFVMSRALKDTGWQRQAARELGQQSRRLRQLLADHGLGHSSGTDLFRYVAHPESARIHQVLAKQGILVRLFERPRALRFGLPGSEAEWQRLADALAECH</sequence>
<comment type="catalytic activity">
    <reaction evidence="9">
        <text>O-phospho-L-threonine + H(+) = (R)-1-aminopropan-2-yl phosphate + CO2</text>
        <dbReference type="Rhea" id="RHEA:11492"/>
        <dbReference type="ChEBI" id="CHEBI:15378"/>
        <dbReference type="ChEBI" id="CHEBI:16526"/>
        <dbReference type="ChEBI" id="CHEBI:58563"/>
        <dbReference type="ChEBI" id="CHEBI:58675"/>
        <dbReference type="EC" id="4.1.1.81"/>
    </reaction>
</comment>
<dbReference type="InterPro" id="IPR015424">
    <property type="entry name" value="PyrdxlP-dep_Trfase"/>
</dbReference>
<gene>
    <name evidence="11" type="ORF">D777_03209</name>
</gene>
<comment type="pathway">
    <text evidence="3">Cofactor biosynthesis; adenosylcobalamin biosynthesis.</text>
</comment>
<dbReference type="PANTHER" id="PTHR42885:SF1">
    <property type="entry name" value="THREONINE-PHOSPHATE DECARBOXYLASE"/>
    <property type="match status" value="1"/>
</dbReference>
<comment type="cofactor">
    <cofactor evidence="1">
        <name>pyridoxal 5'-phosphate</name>
        <dbReference type="ChEBI" id="CHEBI:597326"/>
    </cofactor>
</comment>
<dbReference type="RefSeq" id="WP_036133902.1">
    <property type="nucleotide sequence ID" value="NZ_ANIE01000009.1"/>
</dbReference>
<dbReference type="OrthoDB" id="9799304at2"/>
<dbReference type="PROSITE" id="PS00105">
    <property type="entry name" value="AA_TRANSFER_CLASS_1"/>
    <property type="match status" value="1"/>
</dbReference>
<dbReference type="InterPro" id="IPR004839">
    <property type="entry name" value="Aminotransferase_I/II_large"/>
</dbReference>
<dbReference type="Proteomes" id="UP000035057">
    <property type="component" value="Unassembled WGS sequence"/>
</dbReference>
<dbReference type="NCBIfam" id="TIGR01140">
    <property type="entry name" value="L_thr_O3P_dcar"/>
    <property type="match status" value="1"/>
</dbReference>
<evidence type="ECO:0000259" key="10">
    <source>
        <dbReference type="Pfam" id="PF00155"/>
    </source>
</evidence>
<dbReference type="SUPFAM" id="SSF53383">
    <property type="entry name" value="PLP-dependent transferases"/>
    <property type="match status" value="1"/>
</dbReference>
<evidence type="ECO:0000256" key="3">
    <source>
        <dbReference type="ARBA" id="ARBA00004953"/>
    </source>
</evidence>
<dbReference type="UniPathway" id="UPA00148"/>
<dbReference type="STRING" id="1137280.D777_03209"/>